<dbReference type="EMBL" id="CATNWA010019689">
    <property type="protein sequence ID" value="CAI9614488.1"/>
    <property type="molecule type" value="Genomic_DNA"/>
</dbReference>
<keyword evidence="2" id="KW-1185">Reference proteome</keyword>
<evidence type="ECO:0008006" key="3">
    <source>
        <dbReference type="Google" id="ProtNLM"/>
    </source>
</evidence>
<organism evidence="1 2">
    <name type="scientific">Staurois parvus</name>
    <dbReference type="NCBI Taxonomy" id="386267"/>
    <lineage>
        <taxon>Eukaryota</taxon>
        <taxon>Metazoa</taxon>
        <taxon>Chordata</taxon>
        <taxon>Craniata</taxon>
        <taxon>Vertebrata</taxon>
        <taxon>Euteleostomi</taxon>
        <taxon>Amphibia</taxon>
        <taxon>Batrachia</taxon>
        <taxon>Anura</taxon>
        <taxon>Neobatrachia</taxon>
        <taxon>Ranoidea</taxon>
        <taxon>Ranidae</taxon>
        <taxon>Staurois</taxon>
    </lineage>
</organism>
<comment type="caution">
    <text evidence="1">The sequence shown here is derived from an EMBL/GenBank/DDBJ whole genome shotgun (WGS) entry which is preliminary data.</text>
</comment>
<name>A0ABN9GYG0_9NEOB</name>
<evidence type="ECO:0000313" key="2">
    <source>
        <dbReference type="Proteomes" id="UP001162483"/>
    </source>
</evidence>
<evidence type="ECO:0000313" key="1">
    <source>
        <dbReference type="EMBL" id="CAI9614488.1"/>
    </source>
</evidence>
<proteinExistence type="predicted"/>
<gene>
    <name evidence="1" type="ORF">SPARVUS_LOCUS15060509</name>
</gene>
<dbReference type="Proteomes" id="UP001162483">
    <property type="component" value="Unassembled WGS sequence"/>
</dbReference>
<reference evidence="1" key="1">
    <citation type="submission" date="2023-05" db="EMBL/GenBank/DDBJ databases">
        <authorList>
            <person name="Stuckert A."/>
        </authorList>
    </citation>
    <scope>NUCLEOTIDE SEQUENCE</scope>
</reference>
<feature type="non-terminal residue" evidence="1">
    <location>
        <position position="1"/>
    </location>
</feature>
<accession>A0ABN9GYG0</accession>
<sequence length="48" mass="5406">STLTPTLKARLKINNGWLQPYRLNLGVIPAYGRMASDLIYEWLQSGAD</sequence>
<protein>
    <recommendedName>
        <fullName evidence="3">LysR family transcriptional regulator</fullName>
    </recommendedName>
</protein>